<dbReference type="EMBL" id="JAACJJ010000028">
    <property type="protein sequence ID" value="KAF5322422.1"/>
    <property type="molecule type" value="Genomic_DNA"/>
</dbReference>
<reference evidence="5 6" key="1">
    <citation type="journal article" date="2020" name="ISME J.">
        <title>Uncovering the hidden diversity of litter-decomposition mechanisms in mushroom-forming fungi.</title>
        <authorList>
            <person name="Floudas D."/>
            <person name="Bentzer J."/>
            <person name="Ahren D."/>
            <person name="Johansson T."/>
            <person name="Persson P."/>
            <person name="Tunlid A."/>
        </authorList>
    </citation>
    <scope>NUCLEOTIDE SEQUENCE [LARGE SCALE GENOMIC DNA]</scope>
    <source>
        <strain evidence="5 6">CBS 101986</strain>
    </source>
</reference>
<dbReference type="GO" id="GO:0003677">
    <property type="term" value="F:DNA binding"/>
    <property type="evidence" value="ECO:0007669"/>
    <property type="project" value="InterPro"/>
</dbReference>
<feature type="compositionally biased region" description="Low complexity" evidence="3">
    <location>
        <begin position="719"/>
        <end position="761"/>
    </location>
</feature>
<dbReference type="SMART" id="SM00906">
    <property type="entry name" value="Fungal_trans"/>
    <property type="match status" value="1"/>
</dbReference>
<dbReference type="Pfam" id="PF04082">
    <property type="entry name" value="Fungal_trans"/>
    <property type="match status" value="1"/>
</dbReference>
<dbReference type="InterPro" id="IPR007219">
    <property type="entry name" value="XnlR_reg_dom"/>
</dbReference>
<feature type="region of interest" description="Disordered" evidence="3">
    <location>
        <begin position="186"/>
        <end position="210"/>
    </location>
</feature>
<feature type="compositionally biased region" description="Basic and acidic residues" evidence="3">
    <location>
        <begin position="67"/>
        <end position="82"/>
    </location>
</feature>
<comment type="caution">
    <text evidence="5">The sequence shown here is derived from an EMBL/GenBank/DDBJ whole genome shotgun (WGS) entry which is preliminary data.</text>
</comment>
<evidence type="ECO:0000256" key="1">
    <source>
        <dbReference type="ARBA" id="ARBA00004123"/>
    </source>
</evidence>
<dbReference type="Proteomes" id="UP000567179">
    <property type="component" value="Unassembled WGS sequence"/>
</dbReference>
<dbReference type="CDD" id="cd12148">
    <property type="entry name" value="fungal_TF_MHR"/>
    <property type="match status" value="1"/>
</dbReference>
<dbReference type="PANTHER" id="PTHR31001">
    <property type="entry name" value="UNCHARACTERIZED TRANSCRIPTIONAL REGULATORY PROTEIN"/>
    <property type="match status" value="1"/>
</dbReference>
<dbReference type="GO" id="GO:0008270">
    <property type="term" value="F:zinc ion binding"/>
    <property type="evidence" value="ECO:0007669"/>
    <property type="project" value="InterPro"/>
</dbReference>
<feature type="compositionally biased region" description="Low complexity" evidence="3">
    <location>
        <begin position="789"/>
        <end position="805"/>
    </location>
</feature>
<dbReference type="PANTHER" id="PTHR31001:SF81">
    <property type="entry name" value="ZN(II)2CYS6 TRANSCRIPTION FACTOR"/>
    <property type="match status" value="1"/>
</dbReference>
<feature type="region of interest" description="Disordered" evidence="3">
    <location>
        <begin position="67"/>
        <end position="89"/>
    </location>
</feature>
<keyword evidence="6" id="KW-1185">Reference proteome</keyword>
<dbReference type="InterPro" id="IPR050613">
    <property type="entry name" value="Sec_Metabolite_Reg"/>
</dbReference>
<gene>
    <name evidence="5" type="ORF">D9619_001065</name>
</gene>
<keyword evidence="2" id="KW-0539">Nucleus</keyword>
<feature type="compositionally biased region" description="Polar residues" evidence="3">
    <location>
        <begin position="773"/>
        <end position="788"/>
    </location>
</feature>
<evidence type="ECO:0000256" key="3">
    <source>
        <dbReference type="SAM" id="MobiDB-lite"/>
    </source>
</evidence>
<feature type="domain" description="Xylanolytic transcriptional activator regulatory" evidence="4">
    <location>
        <begin position="348"/>
        <end position="421"/>
    </location>
</feature>
<organism evidence="5 6">
    <name type="scientific">Psilocybe cf. subviscida</name>
    <dbReference type="NCBI Taxonomy" id="2480587"/>
    <lineage>
        <taxon>Eukaryota</taxon>
        <taxon>Fungi</taxon>
        <taxon>Dikarya</taxon>
        <taxon>Basidiomycota</taxon>
        <taxon>Agaricomycotina</taxon>
        <taxon>Agaricomycetes</taxon>
        <taxon>Agaricomycetidae</taxon>
        <taxon>Agaricales</taxon>
        <taxon>Agaricineae</taxon>
        <taxon>Strophariaceae</taxon>
        <taxon>Psilocybe</taxon>
    </lineage>
</organism>
<name>A0A8H5F3Q7_9AGAR</name>
<dbReference type="AlphaFoldDB" id="A0A8H5F3Q7"/>
<proteinExistence type="predicted"/>
<feature type="region of interest" description="Disordered" evidence="3">
    <location>
        <begin position="696"/>
        <end position="810"/>
    </location>
</feature>
<comment type="subcellular location">
    <subcellularLocation>
        <location evidence="1">Nucleus</location>
    </subcellularLocation>
</comment>
<sequence>MPEDANASPQQHRPKAARTNTGGVVRGRQSPTPGGSGEQSNDGRPPTKRARKAINCTAASCYQDARAHESSDPATRGDDHHLPISAPMNPPLTLDPARFSRIDPAQEIARLRHSISLLEAYIQPTLRSTVPQRRNSDAASILAPKKEYIDLDVGPDKAAPPGMLGSQVQGGLYAGPTSAATHLLMSEGRESDDSESRHTSQDRASDDFPGITQEYDRDLLALLPSVEVIDGLIAHYFEYCNWVYRHVNEVAFKAQWEKYKSGAKADRIVLSTACSMMSIATHYLPGGHPLLDKFQETHEEIALKFFEVSTTSLQRRNLETRQYTLELVELLLCRTHFHTLSKADSEEIWNVCGELITIATAMGLHRDPGKWRMARDVAERRRWAWWHIILLERWQAFLFGRPISIAAHHFDTQLPSYVDPALDKTARLYLPNIALFRLAFILGDIMDDAVSVRPVPYENVQANDRALKQWMENLPKELDLDEYRVARSLASDNVSTRRLGVQSVIIRSSYYHIRFTLHRPYASPTAPAAGRAPIDPSKTAQSLEIAVGAADKLITMVGQSRPDFLANSSLAVPGHMNWGPFHCFTAAMFFSFQLIANPDQPGAGLFRASIRKAISTLEQCRGIAVADKASDILNALSPLYNQDFNGEPPELREKKRAQVLSTVRKLAFPYHDSHDPRRFGDGSPAARAAAAGLLNSPAGSSSVSPPMHQVSSLTHHYDVPSSSSHLHSLPSSSSGSGSGSGSTTASSVASSSTMHSHSSSMRTPTGNPYPLSPTIQQQHGMGQSPQSAHQHVSHGQYQQHGQQQQMANGSALTPTAQFVTPYPLGPPPPPQTIYPDVTRYSQYVQPVDHSMWGAAIGFDQGEWSHFLDHVGSMGTGRSMQGP</sequence>
<feature type="compositionally biased region" description="Polar residues" evidence="3">
    <location>
        <begin position="29"/>
        <end position="42"/>
    </location>
</feature>
<feature type="region of interest" description="Disordered" evidence="3">
    <location>
        <begin position="1"/>
        <end position="54"/>
    </location>
</feature>
<evidence type="ECO:0000259" key="4">
    <source>
        <dbReference type="SMART" id="SM00906"/>
    </source>
</evidence>
<evidence type="ECO:0000313" key="5">
    <source>
        <dbReference type="EMBL" id="KAF5322422.1"/>
    </source>
</evidence>
<evidence type="ECO:0000256" key="2">
    <source>
        <dbReference type="ARBA" id="ARBA00023242"/>
    </source>
</evidence>
<dbReference type="GO" id="GO:0005634">
    <property type="term" value="C:nucleus"/>
    <property type="evidence" value="ECO:0007669"/>
    <property type="project" value="UniProtKB-SubCell"/>
</dbReference>
<dbReference type="GO" id="GO:0006351">
    <property type="term" value="P:DNA-templated transcription"/>
    <property type="evidence" value="ECO:0007669"/>
    <property type="project" value="InterPro"/>
</dbReference>
<accession>A0A8H5F3Q7</accession>
<dbReference type="OrthoDB" id="762982at2759"/>
<evidence type="ECO:0000313" key="6">
    <source>
        <dbReference type="Proteomes" id="UP000567179"/>
    </source>
</evidence>
<protein>
    <recommendedName>
        <fullName evidence="4">Xylanolytic transcriptional activator regulatory domain-containing protein</fullName>
    </recommendedName>
</protein>
<feature type="compositionally biased region" description="Basic and acidic residues" evidence="3">
    <location>
        <begin position="187"/>
        <end position="206"/>
    </location>
</feature>